<proteinExistence type="inferred from homology"/>
<feature type="domain" description="ABC transporter" evidence="9">
    <location>
        <begin position="4"/>
        <end position="242"/>
    </location>
</feature>
<comment type="similarity">
    <text evidence="2">Belongs to the ABC transporter superfamily.</text>
</comment>
<protein>
    <submittedName>
        <fullName evidence="10">ATP-binding cassette domain-containing protein</fullName>
    </submittedName>
</protein>
<dbReference type="SMART" id="SM00382">
    <property type="entry name" value="AAA"/>
    <property type="match status" value="2"/>
</dbReference>
<keyword evidence="7" id="KW-1278">Translocase</keyword>
<dbReference type="InterPro" id="IPR050095">
    <property type="entry name" value="ECF_ABC_transporter_ATP-bd"/>
</dbReference>
<dbReference type="InterPro" id="IPR017871">
    <property type="entry name" value="ABC_transporter-like_CS"/>
</dbReference>
<sequence>MELFSIKDLSFTYPDEAQKVLNSVNLTVSEGEFMVVCGPSGCGKTTLLRLLKRELSPHGKREGEIRYLGTLQEELDDRVSAGEIGFVMQNPENQVVTDKVWHELAFGLENLGLPNGEIRRRVGEMASFFGINRWFDRKTSELSGGQKQLLNLASVMVMQPRVLILDEPTSQLDPVGAAEFITTLHKLNRDLGLTILLVEHRLEEVFAIADKAVVMDRGRVLFNDTPRTVGGLLRDCPEKGRMLLGMPSAVRIFSGLNATGACPLTVKEGRLFLKAHASNQACRRIEDGELKPLGKELPAVQTKELWFRYERNLPDVLKGLYLTVEQGEIFAVLGENGSGKSTMLRAISGQNAAYRGKVELFGKKLQSYKGTELYRHNVAFLPQDPQSVFLKPTVKQDFQEICSAMGYEKQEAEGVVARLAEQLEISALLDRHPYDLSGGEQQRAALCKVLLLRPRLLLLDEPTKGIDAYAKNTLEQILKELQQQGITTIMVTHDVEFAASCADRCAMLFHGEIMDAERPREFFSTNTFYTTAASRISRTLYENTVTVEDVVELCSRNGGLQ</sequence>
<evidence type="ECO:0000256" key="1">
    <source>
        <dbReference type="ARBA" id="ARBA00004202"/>
    </source>
</evidence>
<dbReference type="EMBL" id="JACRST010000014">
    <property type="protein sequence ID" value="MBC8547119.1"/>
    <property type="molecule type" value="Genomic_DNA"/>
</dbReference>
<reference evidence="10" key="1">
    <citation type="submission" date="2020-08" db="EMBL/GenBank/DDBJ databases">
        <title>Genome public.</title>
        <authorList>
            <person name="Liu C."/>
            <person name="Sun Q."/>
        </authorList>
    </citation>
    <scope>NUCLEOTIDE SEQUENCE</scope>
    <source>
        <strain evidence="10">NSJ-31</strain>
    </source>
</reference>
<name>A0A926E0W7_9FIRM</name>
<keyword evidence="4" id="KW-1003">Cell membrane</keyword>
<evidence type="ECO:0000259" key="9">
    <source>
        <dbReference type="PROSITE" id="PS50893"/>
    </source>
</evidence>
<dbReference type="PROSITE" id="PS50893">
    <property type="entry name" value="ABC_TRANSPORTER_2"/>
    <property type="match status" value="2"/>
</dbReference>
<evidence type="ECO:0000256" key="7">
    <source>
        <dbReference type="ARBA" id="ARBA00022967"/>
    </source>
</evidence>
<dbReference type="PANTHER" id="PTHR43553:SF27">
    <property type="entry name" value="ENERGY-COUPLING FACTOR TRANSPORTER ATP-BINDING PROTEIN ECFA2"/>
    <property type="match status" value="1"/>
</dbReference>
<keyword evidence="3" id="KW-0813">Transport</keyword>
<evidence type="ECO:0000256" key="8">
    <source>
        <dbReference type="ARBA" id="ARBA00023136"/>
    </source>
</evidence>
<dbReference type="GO" id="GO:0005524">
    <property type="term" value="F:ATP binding"/>
    <property type="evidence" value="ECO:0007669"/>
    <property type="project" value="UniProtKB-KW"/>
</dbReference>
<dbReference type="InterPro" id="IPR003593">
    <property type="entry name" value="AAA+_ATPase"/>
</dbReference>
<evidence type="ECO:0000256" key="4">
    <source>
        <dbReference type="ARBA" id="ARBA00022475"/>
    </source>
</evidence>
<dbReference type="GO" id="GO:0042626">
    <property type="term" value="F:ATPase-coupled transmembrane transporter activity"/>
    <property type="evidence" value="ECO:0007669"/>
    <property type="project" value="TreeGrafter"/>
</dbReference>
<dbReference type="InterPro" id="IPR015856">
    <property type="entry name" value="ABC_transpr_CbiO/EcfA_su"/>
</dbReference>
<evidence type="ECO:0000256" key="2">
    <source>
        <dbReference type="ARBA" id="ARBA00005417"/>
    </source>
</evidence>
<dbReference type="SUPFAM" id="SSF52540">
    <property type="entry name" value="P-loop containing nucleoside triphosphate hydrolases"/>
    <property type="match status" value="2"/>
</dbReference>
<evidence type="ECO:0000313" key="10">
    <source>
        <dbReference type="EMBL" id="MBC8547119.1"/>
    </source>
</evidence>
<comment type="subcellular location">
    <subcellularLocation>
        <location evidence="1">Cell membrane</location>
        <topology evidence="1">Peripheral membrane protein</topology>
    </subcellularLocation>
</comment>
<dbReference type="CDD" id="cd03225">
    <property type="entry name" value="ABC_cobalt_CbiO_domain1"/>
    <property type="match status" value="2"/>
</dbReference>
<feature type="domain" description="ABC transporter" evidence="9">
    <location>
        <begin position="300"/>
        <end position="535"/>
    </location>
</feature>
<evidence type="ECO:0000256" key="6">
    <source>
        <dbReference type="ARBA" id="ARBA00022840"/>
    </source>
</evidence>
<accession>A0A926E0W7</accession>
<dbReference type="InterPro" id="IPR027417">
    <property type="entry name" value="P-loop_NTPase"/>
</dbReference>
<comment type="caution">
    <text evidence="10">The sequence shown here is derived from an EMBL/GenBank/DDBJ whole genome shotgun (WGS) entry which is preliminary data.</text>
</comment>
<keyword evidence="8" id="KW-0472">Membrane</keyword>
<dbReference type="InterPro" id="IPR003439">
    <property type="entry name" value="ABC_transporter-like_ATP-bd"/>
</dbReference>
<dbReference type="PROSITE" id="PS00211">
    <property type="entry name" value="ABC_TRANSPORTER_1"/>
    <property type="match status" value="2"/>
</dbReference>
<organism evidence="10 11">
    <name type="scientific">Ligaoa zhengdingensis</name>
    <dbReference type="NCBI Taxonomy" id="2763658"/>
    <lineage>
        <taxon>Bacteria</taxon>
        <taxon>Bacillati</taxon>
        <taxon>Bacillota</taxon>
        <taxon>Clostridia</taxon>
        <taxon>Eubacteriales</taxon>
        <taxon>Oscillospiraceae</taxon>
        <taxon>Ligaoa</taxon>
    </lineage>
</organism>
<keyword evidence="11" id="KW-1185">Reference proteome</keyword>
<evidence type="ECO:0000256" key="5">
    <source>
        <dbReference type="ARBA" id="ARBA00022741"/>
    </source>
</evidence>
<evidence type="ECO:0000313" key="11">
    <source>
        <dbReference type="Proteomes" id="UP000653127"/>
    </source>
</evidence>
<keyword evidence="6 10" id="KW-0067">ATP-binding</keyword>
<dbReference type="RefSeq" id="WP_249283194.1">
    <property type="nucleotide sequence ID" value="NZ_JACRST010000014.1"/>
</dbReference>
<gene>
    <name evidence="10" type="ORF">H8711_09280</name>
</gene>
<dbReference type="PANTHER" id="PTHR43553">
    <property type="entry name" value="HEAVY METAL TRANSPORTER"/>
    <property type="match status" value="1"/>
</dbReference>
<dbReference type="AlphaFoldDB" id="A0A926E0W7"/>
<dbReference type="Gene3D" id="3.40.50.300">
    <property type="entry name" value="P-loop containing nucleotide triphosphate hydrolases"/>
    <property type="match status" value="2"/>
</dbReference>
<dbReference type="Proteomes" id="UP000653127">
    <property type="component" value="Unassembled WGS sequence"/>
</dbReference>
<dbReference type="GO" id="GO:0043190">
    <property type="term" value="C:ATP-binding cassette (ABC) transporter complex"/>
    <property type="evidence" value="ECO:0007669"/>
    <property type="project" value="TreeGrafter"/>
</dbReference>
<dbReference type="Pfam" id="PF00005">
    <property type="entry name" value="ABC_tran"/>
    <property type="match status" value="2"/>
</dbReference>
<keyword evidence="5" id="KW-0547">Nucleotide-binding</keyword>
<dbReference type="GO" id="GO:0016887">
    <property type="term" value="F:ATP hydrolysis activity"/>
    <property type="evidence" value="ECO:0007669"/>
    <property type="project" value="InterPro"/>
</dbReference>
<evidence type="ECO:0000256" key="3">
    <source>
        <dbReference type="ARBA" id="ARBA00022448"/>
    </source>
</evidence>